<evidence type="ECO:0000259" key="7">
    <source>
        <dbReference type="PROSITE" id="PS52004"/>
    </source>
</evidence>
<dbReference type="Gene3D" id="3.30.70.250">
    <property type="entry name" value="Malonyl-CoA ACP transacylase, ACP-binding"/>
    <property type="match status" value="1"/>
</dbReference>
<dbReference type="InterPro" id="IPR016036">
    <property type="entry name" value="Malonyl_transacylase_ACP-bd"/>
</dbReference>
<dbReference type="Gene3D" id="3.10.129.110">
    <property type="entry name" value="Polyketide synthase dehydratase"/>
    <property type="match status" value="1"/>
</dbReference>
<dbReference type="InterPro" id="IPR018201">
    <property type="entry name" value="Ketoacyl_synth_AS"/>
</dbReference>
<feature type="domain" description="Carrier" evidence="6">
    <location>
        <begin position="1388"/>
        <end position="1468"/>
    </location>
</feature>
<dbReference type="PANTHER" id="PTHR43074">
    <property type="entry name" value="OMEGA-3 POLYUNSATURATED FATTY ACID SYNTHASE PFAB-RELATED"/>
    <property type="match status" value="1"/>
</dbReference>
<dbReference type="InterPro" id="IPR004432">
    <property type="entry name" value="Omega_3_polyunsat_FA_synth"/>
</dbReference>
<keyword evidence="10" id="KW-1185">Reference proteome</keyword>
<dbReference type="InterPro" id="IPR014031">
    <property type="entry name" value="Ketoacyl_synth_C"/>
</dbReference>
<evidence type="ECO:0000313" key="10">
    <source>
        <dbReference type="Proteomes" id="UP001621418"/>
    </source>
</evidence>
<evidence type="ECO:0000256" key="5">
    <source>
        <dbReference type="SAM" id="MobiDB-lite"/>
    </source>
</evidence>
<dbReference type="InterPro" id="IPR014043">
    <property type="entry name" value="Acyl_transferase_dom"/>
</dbReference>
<feature type="domain" description="PKS/mFAS DH" evidence="8">
    <location>
        <begin position="2009"/>
        <end position="2299"/>
    </location>
</feature>
<protein>
    <submittedName>
        <fullName evidence="9">SDR family NAD(P)-dependent oxidoreductase</fullName>
    </submittedName>
</protein>
<dbReference type="InterPro" id="IPR009081">
    <property type="entry name" value="PP-bd_ACP"/>
</dbReference>
<evidence type="ECO:0000256" key="2">
    <source>
        <dbReference type="ARBA" id="ARBA00022553"/>
    </source>
</evidence>
<dbReference type="InterPro" id="IPR042104">
    <property type="entry name" value="PKS_dehydratase_sf"/>
</dbReference>
<dbReference type="InterPro" id="IPR057326">
    <property type="entry name" value="KR_dom"/>
</dbReference>
<feature type="compositionally biased region" description="Low complexity" evidence="5">
    <location>
        <begin position="1472"/>
        <end position="1483"/>
    </location>
</feature>
<evidence type="ECO:0000256" key="4">
    <source>
        <dbReference type="PROSITE-ProRule" id="PRU01363"/>
    </source>
</evidence>
<dbReference type="SUPFAM" id="SSF53901">
    <property type="entry name" value="Thiolase-like"/>
    <property type="match status" value="1"/>
</dbReference>
<dbReference type="NCBIfam" id="TIGR02813">
    <property type="entry name" value="omega_3_PfaA"/>
    <property type="match status" value="1"/>
</dbReference>
<dbReference type="Gene3D" id="1.10.1200.10">
    <property type="entry name" value="ACP-like"/>
    <property type="match status" value="3"/>
</dbReference>
<feature type="active site" description="Proton donor; for dehydratase activity" evidence="4">
    <location>
        <position position="2214"/>
    </location>
</feature>
<feature type="domain" description="Ketosynthase family 3 (KS3)" evidence="7">
    <location>
        <begin position="19"/>
        <end position="475"/>
    </location>
</feature>
<dbReference type="InterPro" id="IPR036736">
    <property type="entry name" value="ACP-like_sf"/>
</dbReference>
<keyword evidence="1" id="KW-0596">Phosphopantetheine</keyword>
<dbReference type="PROSITE" id="PS52019">
    <property type="entry name" value="PKS_MFAS_DH"/>
    <property type="match status" value="1"/>
</dbReference>
<dbReference type="InterPro" id="IPR036291">
    <property type="entry name" value="NAD(P)-bd_dom_sf"/>
</dbReference>
<dbReference type="SUPFAM" id="SSF51735">
    <property type="entry name" value="NAD(P)-binding Rossmann-fold domains"/>
    <property type="match status" value="2"/>
</dbReference>
<dbReference type="SMART" id="SM00827">
    <property type="entry name" value="PKS_AT"/>
    <property type="match status" value="1"/>
</dbReference>
<dbReference type="Pfam" id="PF00109">
    <property type="entry name" value="ketoacyl-synt"/>
    <property type="match status" value="1"/>
</dbReference>
<organism evidence="9 10">
    <name type="scientific">Nocardia salmonicida</name>
    <dbReference type="NCBI Taxonomy" id="53431"/>
    <lineage>
        <taxon>Bacteria</taxon>
        <taxon>Bacillati</taxon>
        <taxon>Actinomycetota</taxon>
        <taxon>Actinomycetes</taxon>
        <taxon>Mycobacteriales</taxon>
        <taxon>Nocardiaceae</taxon>
        <taxon>Nocardia</taxon>
    </lineage>
</organism>
<dbReference type="Gene3D" id="3.40.50.720">
    <property type="entry name" value="NAD(P)-binding Rossmann-like Domain"/>
    <property type="match status" value="1"/>
</dbReference>
<evidence type="ECO:0000259" key="8">
    <source>
        <dbReference type="PROSITE" id="PS52019"/>
    </source>
</evidence>
<keyword evidence="3" id="KW-0808">Transferase</keyword>
<dbReference type="Pfam" id="PF08659">
    <property type="entry name" value="KR"/>
    <property type="match status" value="1"/>
</dbReference>
<dbReference type="Proteomes" id="UP001621418">
    <property type="component" value="Chromosome"/>
</dbReference>
<dbReference type="Pfam" id="PF00550">
    <property type="entry name" value="PP-binding"/>
    <property type="match status" value="3"/>
</dbReference>
<sequence length="2311" mass="242435">MNDQLRHSEDPAMTRRLADNPIAIVGLSGLFPMAANFRDFWQNVVDAADCMSDVPATHWNLDDYYDADPTAPDKTYCRRGGFVPEMPFSVTEFGLPPNQLEVTTVVQLLSLLVARDVLADAGAVGSDWYRPERTGVVLGVAGPTTLSHPLAARLSTPVLKEVIRSCGLTQADAEQIAQKYADAFPSWEENSFPGLLGNVIAGRVANRLDLGGMNCTVDAACASSLSAVHVAISELVSGRADMMITGGCDTENSIFGYLCFSKVGALSRSGVIKPLDDSADGTLVGEGIGMIALKRLADAERDGDRVYAVIKGIGSSSDGRFKSIYAPRAEGQQAALHRAYEDADCSPATIGLFEAHATGTRVGDQTELAALNAVLREATDETGYAAIGSVKSQIGHTKGAAGAASLIKLALALHHKVLPPTINVTAPNKALDDSSPLYINTRTRPWIRDPHRPQRRAAASAMGFGGTNFHAVLEEASGDRASTRTMHRTARVWLWHAASTAELASLLSSGADPNGDAGIPDEHARVGFVARDEQEASALRALAVTELAGDAEEWNHPRGIVFRRRALPDLKIGALFAGQGSQYVDMGLAAVLNNPTVATAFDEANAVFADAARPPAAVVFPPPVFDPELRNAQEATLRRTEFAQPAIAALSVGQYRFLSERGLTCAGFMGHSFGELTALWAVDSLDTADYFTLARARGAAMAIDTDTDAGTMAAVQADREQVSAILADHPDVSVCNHNAPDQVVVGGGTAAVAEFVAAGRARGLTVRELPVAGAFHTRYVAHAVEPFKAAVKNVGIRAPKAKIYANSRDAEYGSRVATNRRVLTEQLLETVEFVAGLRAMQADGCTVFVEFGPKATLTSLVRRTLGAEVIALSTDQGPTGDSDVALKKAALQLAVLGAPIVDIHRHDAAPFAVPEAPGMVVRLNGRDFVPESRKELYRKGIEEHVVLEAVTQARLDAEADAAAQAQVVAQAHAAAQERVAAESYAAAQAAAETHTATRELVTVEAPAPTQVRAGSAAGSTVADRSATGLDAAAQQHLDIHSRYAEGQLEVAEGLVSVLRDAQRTGGADDRLHSTVHAIKEQSLAIGRTHVRVNEILASLSGLEYGSPAPTVEVPSRNGTNGFHAELPTGNGNGSHPHAAALLDHQTAARPTVPDSFPQSAAPQPNPAHSSVPDAVAESASAGRTVESALPVVATESPALDADAVWSVLSQVVSEKTGYPPEMLALSLDLEADLGVDSIKRVQIMGAVGERIDGVPAVGPEQVAELRTLNDIVDFVAASVVSGPSVAPSTTGPALDADAVWSVLSQVVSEKTGYPPEMLALSLDLEADLGVDSIKRVQIMGAVGERIDGVPAVGPEQVAELRTLSDIVDFVAASAVPAPTGEPATEAVVDADAVWSVLVQVVSEKTGYPPEMLALSLDLEADLGVDSIKRVQIMGAVGERVDGVPAVGPEQVAELRTLSDIVDFVAGSAAPAATTSASAAPAAPVSDSDRGLQPGSDRGGIEVDPVLLRIVPVELPDIDRVAEPYAAQRTALIVDHGDDTAATLASGLEQQGWTVHTASVAAADNAGVAAWDGATVQGAIESALKDVVRLDLCLTVLPADSQWLVGGHRLADTIHTATLVHDRLVATAEAGTRAAFVTLTRIDGVLGHRGDRAAAAAVVGGVSGLVKTLAQEAPGLFCRALDLSPHLTDEALVETFLAELDDAATDAREVGVDAERTRRTLRPQAVESNAAAAELTLTTDDVLVVTGGARGVTARCVRELAARRACEFILLGRTELDDEPDWAAGVADDALKAAAIAAVRAAGEQPTPKQVDRLTRNLLAQREIRATVEAVAETGARVRYLAVDITDIEATQRALAEDAGRVTGIVHGAGALADSLLPAKTADDIRLVLATKLDGLYNVVSALRDATLGHLILFGSVAGVYGNPGQADYAVANEALNRAAVSWRRQGLAGHVTTVNWGAWDGGMVTPQLREVFLARGVALLGMDAGARMFAEQFGSGRADDVSVLVGPAAPLATAVTITPTKPFTAHRDLAALATDPVIGDHRVGKFPVFPAAAGLGWAINVLERANPGLRVVECTGFEVLRGIVYDGKDERSYRLEVQAGTVVDDRLSVTVWIRSDETSKTLAPSHFTATFALAAETWPAPVLSGWPGYAIGEGVENGLDVYRAADLFHGPLLQGVRRILERTERRLVVEGKLADTRIGTGNYAGTLHSPVLADVAIQSGALLGVWFMNSACLPLSVGRIEYFAPLPDDSPFVIVVDDLRANASGTEVTVTVTACDPNGTVLQRYSDLAVIATPEMTEKFAEAVRLREQRA</sequence>
<dbReference type="Gene3D" id="3.40.47.10">
    <property type="match status" value="1"/>
</dbReference>
<evidence type="ECO:0000256" key="1">
    <source>
        <dbReference type="ARBA" id="ARBA00022450"/>
    </source>
</evidence>
<dbReference type="InterPro" id="IPR013968">
    <property type="entry name" value="PKS_KR"/>
</dbReference>
<dbReference type="InterPro" id="IPR016035">
    <property type="entry name" value="Acyl_Trfase/lysoPLipase"/>
</dbReference>
<dbReference type="PANTHER" id="PTHR43074:SF1">
    <property type="entry name" value="BETA-KETOACYL SYNTHASE FAMILY PROTEIN-RELATED"/>
    <property type="match status" value="1"/>
</dbReference>
<feature type="domain" description="Carrier" evidence="6">
    <location>
        <begin position="1202"/>
        <end position="1279"/>
    </location>
</feature>
<dbReference type="SMART" id="SM00822">
    <property type="entry name" value="PKS_KR"/>
    <property type="match status" value="1"/>
</dbReference>
<feature type="compositionally biased region" description="Polar residues" evidence="5">
    <location>
        <begin position="1156"/>
        <end position="1168"/>
    </location>
</feature>
<accession>A0ABZ1N539</accession>
<name>A0ABZ1N539_9NOCA</name>
<evidence type="ECO:0000313" key="9">
    <source>
        <dbReference type="EMBL" id="WTY35107.1"/>
    </source>
</evidence>
<dbReference type="RefSeq" id="WP_405147421.1">
    <property type="nucleotide sequence ID" value="NZ_CP109527.1"/>
</dbReference>
<reference evidence="9 10" key="1">
    <citation type="submission" date="2022-10" db="EMBL/GenBank/DDBJ databases">
        <title>The complete genomes of actinobacterial strains from the NBC collection.</title>
        <authorList>
            <person name="Joergensen T.S."/>
            <person name="Alvarez Arevalo M."/>
            <person name="Sterndorff E.B."/>
            <person name="Faurdal D."/>
            <person name="Vuksanovic O."/>
            <person name="Mourched A.-S."/>
            <person name="Charusanti P."/>
            <person name="Shaw S."/>
            <person name="Blin K."/>
            <person name="Weber T."/>
        </authorList>
    </citation>
    <scope>NUCLEOTIDE SEQUENCE [LARGE SCALE GENOMIC DNA]</scope>
    <source>
        <strain evidence="9 10">NBC_01413</strain>
    </source>
</reference>
<dbReference type="Pfam" id="PF02801">
    <property type="entry name" value="Ketoacyl-synt_C"/>
    <property type="match status" value="1"/>
</dbReference>
<feature type="domain" description="Carrier" evidence="6">
    <location>
        <begin position="1297"/>
        <end position="1374"/>
    </location>
</feature>
<evidence type="ECO:0000256" key="3">
    <source>
        <dbReference type="ARBA" id="ARBA00022679"/>
    </source>
</evidence>
<feature type="region of interest" description="Disordered" evidence="5">
    <location>
        <begin position="1115"/>
        <end position="1179"/>
    </location>
</feature>
<dbReference type="InterPro" id="IPR052568">
    <property type="entry name" value="PKS-FAS_Synthase"/>
</dbReference>
<evidence type="ECO:0000259" key="6">
    <source>
        <dbReference type="PROSITE" id="PS50075"/>
    </source>
</evidence>
<feature type="active site" description="Proton acceptor; for dehydratase activity" evidence="4">
    <location>
        <position position="2041"/>
    </location>
</feature>
<dbReference type="CDD" id="cd00833">
    <property type="entry name" value="PKS"/>
    <property type="match status" value="1"/>
</dbReference>
<dbReference type="InterPro" id="IPR001227">
    <property type="entry name" value="Ac_transferase_dom_sf"/>
</dbReference>
<dbReference type="EMBL" id="CP109527">
    <property type="protein sequence ID" value="WTY35107.1"/>
    <property type="molecule type" value="Genomic_DNA"/>
</dbReference>
<dbReference type="PROSITE" id="PS52004">
    <property type="entry name" value="KS3_2"/>
    <property type="match status" value="1"/>
</dbReference>
<feature type="region of interest" description="Disordered" evidence="5">
    <location>
        <begin position="1472"/>
        <end position="1498"/>
    </location>
</feature>
<dbReference type="PROSITE" id="PS50075">
    <property type="entry name" value="CARRIER"/>
    <property type="match status" value="3"/>
</dbReference>
<proteinExistence type="predicted"/>
<dbReference type="InterPro" id="IPR049900">
    <property type="entry name" value="PKS_mFAS_DH"/>
</dbReference>
<dbReference type="SUPFAM" id="SSF47336">
    <property type="entry name" value="ACP-like"/>
    <property type="match status" value="3"/>
</dbReference>
<dbReference type="Gene3D" id="3.40.366.10">
    <property type="entry name" value="Malonyl-Coenzyme A Acyl Carrier Protein, domain 2"/>
    <property type="match status" value="1"/>
</dbReference>
<dbReference type="InterPro" id="IPR014030">
    <property type="entry name" value="Ketoacyl_synth_N"/>
</dbReference>
<gene>
    <name evidence="9" type="ORF">OG308_27975</name>
</gene>
<dbReference type="InterPro" id="IPR020841">
    <property type="entry name" value="PKS_Beta-ketoAc_synthase_dom"/>
</dbReference>
<dbReference type="PROSITE" id="PS00606">
    <property type="entry name" value="KS3_1"/>
    <property type="match status" value="1"/>
</dbReference>
<dbReference type="InterPro" id="IPR016039">
    <property type="entry name" value="Thiolase-like"/>
</dbReference>
<dbReference type="SUPFAM" id="SSF52151">
    <property type="entry name" value="FabD/lysophospholipase-like"/>
    <property type="match status" value="1"/>
</dbReference>
<feature type="region of interest" description="C-terminal hotdog fold" evidence="4">
    <location>
        <begin position="2153"/>
        <end position="2299"/>
    </location>
</feature>
<dbReference type="SMART" id="SM00825">
    <property type="entry name" value="PKS_KS"/>
    <property type="match status" value="1"/>
</dbReference>
<dbReference type="CDD" id="cd08953">
    <property type="entry name" value="KR_2_SDR_x"/>
    <property type="match status" value="1"/>
</dbReference>
<dbReference type="Pfam" id="PF00698">
    <property type="entry name" value="Acyl_transf_1"/>
    <property type="match status" value="1"/>
</dbReference>
<dbReference type="SUPFAM" id="SSF55048">
    <property type="entry name" value="Probable ACP-binding domain of malonyl-CoA ACP transacylase"/>
    <property type="match status" value="1"/>
</dbReference>
<feature type="region of interest" description="N-terminal hotdog fold" evidence="4">
    <location>
        <begin position="2009"/>
        <end position="2138"/>
    </location>
</feature>
<keyword evidence="2" id="KW-0597">Phosphoprotein</keyword>